<dbReference type="PANTHER" id="PTHR33990">
    <property type="entry name" value="PROTEIN YJDN-RELATED"/>
    <property type="match status" value="1"/>
</dbReference>
<reference evidence="3" key="1">
    <citation type="journal article" date="2019" name="Int. J. Syst. Evol. Microbiol.">
        <title>The Global Catalogue of Microorganisms (GCM) 10K type strain sequencing project: providing services to taxonomists for standard genome sequencing and annotation.</title>
        <authorList>
            <consortium name="The Broad Institute Genomics Platform"/>
            <consortium name="The Broad Institute Genome Sequencing Center for Infectious Disease"/>
            <person name="Wu L."/>
            <person name="Ma J."/>
        </authorList>
    </citation>
    <scope>NUCLEOTIDE SEQUENCE [LARGE SCALE GENOMIC DNA]</scope>
    <source>
        <strain evidence="3">CGMCC 1.15297</strain>
    </source>
</reference>
<dbReference type="InterPro" id="IPR028973">
    <property type="entry name" value="PhnB-like"/>
</dbReference>
<accession>A0ABQ1F5X3</accession>
<organism evidence="2 3">
    <name type="scientific">Blastomonas marina</name>
    <dbReference type="NCBI Taxonomy" id="1867408"/>
    <lineage>
        <taxon>Bacteria</taxon>
        <taxon>Pseudomonadati</taxon>
        <taxon>Pseudomonadota</taxon>
        <taxon>Alphaproteobacteria</taxon>
        <taxon>Sphingomonadales</taxon>
        <taxon>Sphingomonadaceae</taxon>
        <taxon>Blastomonas</taxon>
    </lineage>
</organism>
<evidence type="ECO:0000313" key="3">
    <source>
        <dbReference type="Proteomes" id="UP000603317"/>
    </source>
</evidence>
<dbReference type="InterPro" id="IPR029068">
    <property type="entry name" value="Glyas_Bleomycin-R_OHBP_Dase"/>
</dbReference>
<dbReference type="Gene3D" id="3.10.180.10">
    <property type="entry name" value="2,3-Dihydroxybiphenyl 1,2-Dioxygenase, domain 1"/>
    <property type="match status" value="1"/>
</dbReference>
<gene>
    <name evidence="2" type="ORF">GCM10010923_06970</name>
</gene>
<dbReference type="RefSeq" id="WP_188641381.1">
    <property type="nucleotide sequence ID" value="NZ_BMID01000001.1"/>
</dbReference>
<protein>
    <submittedName>
        <fullName evidence="2">VOC family protein</fullName>
    </submittedName>
</protein>
<dbReference type="SUPFAM" id="SSF54593">
    <property type="entry name" value="Glyoxalase/Bleomycin resistance protein/Dihydroxybiphenyl dioxygenase"/>
    <property type="match status" value="1"/>
</dbReference>
<dbReference type="Pfam" id="PF06983">
    <property type="entry name" value="3-dmu-9_3-mt"/>
    <property type="match status" value="1"/>
</dbReference>
<dbReference type="Proteomes" id="UP000603317">
    <property type="component" value="Unassembled WGS sequence"/>
</dbReference>
<keyword evidence="3" id="KW-1185">Reference proteome</keyword>
<dbReference type="PIRSF" id="PIRSF021700">
    <property type="entry name" value="3_dmu_93_MTrfase"/>
    <property type="match status" value="1"/>
</dbReference>
<comment type="caution">
    <text evidence="2">The sequence shown here is derived from an EMBL/GenBank/DDBJ whole genome shotgun (WGS) entry which is preliminary data.</text>
</comment>
<dbReference type="PANTHER" id="PTHR33990:SF2">
    <property type="entry name" value="PHNB-LIKE DOMAIN-CONTAINING PROTEIN"/>
    <property type="match status" value="1"/>
</dbReference>
<dbReference type="InterPro" id="IPR009725">
    <property type="entry name" value="3_dmu_93_MTrfase"/>
</dbReference>
<name>A0ABQ1F5X3_9SPHN</name>
<proteinExistence type="predicted"/>
<evidence type="ECO:0000313" key="2">
    <source>
        <dbReference type="EMBL" id="GGA00968.1"/>
    </source>
</evidence>
<feature type="domain" description="PhnB-like" evidence="1">
    <location>
        <begin position="6"/>
        <end position="120"/>
    </location>
</feature>
<sequence>MADENVALCLWFESGAEEAARFYCDLFPDSEVHAVNRSPSDWPGGKAGDVLTIGLTLLGLRAMAMNGNTDDTFSNAMSLQVFTERQEETDRYWDALLGDNGTPMACSWLTDRFGMRWQVIPRGLMDGLDHEDPEVRARVFAAMQQMVKIDHAAIEAAIAGE</sequence>
<dbReference type="EMBL" id="BMID01000001">
    <property type="protein sequence ID" value="GGA00968.1"/>
    <property type="molecule type" value="Genomic_DNA"/>
</dbReference>
<evidence type="ECO:0000259" key="1">
    <source>
        <dbReference type="Pfam" id="PF06983"/>
    </source>
</evidence>